<dbReference type="GO" id="GO:0006310">
    <property type="term" value="P:DNA recombination"/>
    <property type="evidence" value="ECO:0007669"/>
    <property type="project" value="UniProtKB-KW"/>
</dbReference>
<evidence type="ECO:0000259" key="4">
    <source>
        <dbReference type="PROSITE" id="PS51898"/>
    </source>
</evidence>
<dbReference type="InterPro" id="IPR002104">
    <property type="entry name" value="Integrase_catalytic"/>
</dbReference>
<feature type="domain" description="Tyr recombinase" evidence="4">
    <location>
        <begin position="189"/>
        <end position="358"/>
    </location>
</feature>
<accession>A0A9X3J610</accession>
<keyword evidence="3" id="KW-0233">DNA recombination</keyword>
<dbReference type="RefSeq" id="WP_343334443.1">
    <property type="nucleotide sequence ID" value="NZ_JAPOHD010000031.1"/>
</dbReference>
<proteinExistence type="inferred from homology"/>
<dbReference type="Gene3D" id="1.10.443.10">
    <property type="entry name" value="Intergrase catalytic core"/>
    <property type="match status" value="1"/>
</dbReference>
<keyword evidence="6" id="KW-1185">Reference proteome</keyword>
<keyword evidence="2" id="KW-0238">DNA-binding</keyword>
<evidence type="ECO:0000256" key="2">
    <source>
        <dbReference type="ARBA" id="ARBA00023125"/>
    </source>
</evidence>
<comment type="caution">
    <text evidence="5">The sequence shown here is derived from an EMBL/GenBank/DDBJ whole genome shotgun (WGS) entry which is preliminary data.</text>
</comment>
<dbReference type="PANTHER" id="PTHR30349">
    <property type="entry name" value="PHAGE INTEGRASE-RELATED"/>
    <property type="match status" value="1"/>
</dbReference>
<dbReference type="InterPro" id="IPR010998">
    <property type="entry name" value="Integrase_recombinase_N"/>
</dbReference>
<dbReference type="InterPro" id="IPR025269">
    <property type="entry name" value="SAM-like_dom"/>
</dbReference>
<dbReference type="EMBL" id="JAPOHD010000031">
    <property type="protein sequence ID" value="MCY1722114.1"/>
    <property type="molecule type" value="Genomic_DNA"/>
</dbReference>
<evidence type="ECO:0000313" key="6">
    <source>
        <dbReference type="Proteomes" id="UP001145087"/>
    </source>
</evidence>
<name>A0A9X3J610_9BACT</name>
<dbReference type="Pfam" id="PF00589">
    <property type="entry name" value="Phage_integrase"/>
    <property type="match status" value="1"/>
</dbReference>
<dbReference type="CDD" id="cd01185">
    <property type="entry name" value="INTN1_C_like"/>
    <property type="match status" value="1"/>
</dbReference>
<dbReference type="InterPro" id="IPR011010">
    <property type="entry name" value="DNA_brk_join_enz"/>
</dbReference>
<dbReference type="GO" id="GO:0015074">
    <property type="term" value="P:DNA integration"/>
    <property type="evidence" value="ECO:0007669"/>
    <property type="project" value="InterPro"/>
</dbReference>
<sequence>MKVTLRQRTKNGKVSLYLDYYDKGKRKLEYLRLYLIDKPRTPEERSFNKKTLQLGESIRSKRQLELQNGIYGFQDTEKINSLFLTYFELLAEKRRDSDGNYGNWLSALKHMKNWEKSNVRFADIDREWLEDLKYYFVHEAKTKQGRALSNNSCVSYFNKVKAALKEAAKDGIILRNPAEDVDGIKEAETKREFLTLEELKSAATAYCEIEVLKNAFIFSALTGLRFSDIEKLTWGEIQYSKENGNYIRFKQKKTKGQETLPIAEDALKYMGERKEGNEKVFKDLTYSDYNNAKIREWMIRAKVEKHITFHCARHTYATLQLTLGTDIYTVSKLLGHKSLKTTEVYAKIIDEKKIEAANRIKL</sequence>
<dbReference type="InterPro" id="IPR050090">
    <property type="entry name" value="Tyrosine_recombinase_XerCD"/>
</dbReference>
<dbReference type="Gene3D" id="1.10.150.130">
    <property type="match status" value="1"/>
</dbReference>
<dbReference type="Pfam" id="PF17293">
    <property type="entry name" value="Arm-DNA-bind_5"/>
    <property type="match status" value="1"/>
</dbReference>
<dbReference type="InterPro" id="IPR035386">
    <property type="entry name" value="Arm-DNA-bind_5"/>
</dbReference>
<dbReference type="GO" id="GO:0003677">
    <property type="term" value="F:DNA binding"/>
    <property type="evidence" value="ECO:0007669"/>
    <property type="project" value="UniProtKB-KW"/>
</dbReference>
<reference evidence="5" key="1">
    <citation type="submission" date="2022-11" db="EMBL/GenBank/DDBJ databases">
        <title>Marilongibacter aestuarii gen. nov., sp. nov., isolated from tidal flat sediment.</title>
        <authorList>
            <person name="Jiayan W."/>
        </authorList>
    </citation>
    <scope>NUCLEOTIDE SEQUENCE</scope>
    <source>
        <strain evidence="5">Z1-6</strain>
    </source>
</reference>
<dbReference type="InterPro" id="IPR013762">
    <property type="entry name" value="Integrase-like_cat_sf"/>
</dbReference>
<dbReference type="Proteomes" id="UP001145087">
    <property type="component" value="Unassembled WGS sequence"/>
</dbReference>
<dbReference type="PANTHER" id="PTHR30349:SF64">
    <property type="entry name" value="PROPHAGE INTEGRASE INTD-RELATED"/>
    <property type="match status" value="1"/>
</dbReference>
<comment type="similarity">
    <text evidence="1">Belongs to the 'phage' integrase family.</text>
</comment>
<gene>
    <name evidence="5" type="ORF">OU798_17305</name>
</gene>
<dbReference type="Pfam" id="PF13102">
    <property type="entry name" value="Phage_int_SAM_5"/>
    <property type="match status" value="1"/>
</dbReference>
<dbReference type="AlphaFoldDB" id="A0A9X3J610"/>
<dbReference type="PROSITE" id="PS51898">
    <property type="entry name" value="TYR_RECOMBINASE"/>
    <property type="match status" value="1"/>
</dbReference>
<dbReference type="SUPFAM" id="SSF56349">
    <property type="entry name" value="DNA breaking-rejoining enzymes"/>
    <property type="match status" value="1"/>
</dbReference>
<evidence type="ECO:0000313" key="5">
    <source>
        <dbReference type="EMBL" id="MCY1722114.1"/>
    </source>
</evidence>
<organism evidence="5 6">
    <name type="scientific">Draconibacterium aestuarii</name>
    <dbReference type="NCBI Taxonomy" id="2998507"/>
    <lineage>
        <taxon>Bacteria</taxon>
        <taxon>Pseudomonadati</taxon>
        <taxon>Bacteroidota</taxon>
        <taxon>Bacteroidia</taxon>
        <taxon>Marinilabiliales</taxon>
        <taxon>Prolixibacteraceae</taxon>
        <taxon>Draconibacterium</taxon>
    </lineage>
</organism>
<evidence type="ECO:0000256" key="3">
    <source>
        <dbReference type="ARBA" id="ARBA00023172"/>
    </source>
</evidence>
<protein>
    <submittedName>
        <fullName evidence="5">Site-specific integrase</fullName>
    </submittedName>
</protein>
<evidence type="ECO:0000256" key="1">
    <source>
        <dbReference type="ARBA" id="ARBA00008857"/>
    </source>
</evidence>